<proteinExistence type="predicted"/>
<evidence type="ECO:0000256" key="1">
    <source>
        <dbReference type="ARBA" id="ARBA00022722"/>
    </source>
</evidence>
<evidence type="ECO:0000256" key="3">
    <source>
        <dbReference type="ARBA" id="ARBA00022801"/>
    </source>
</evidence>
<protein>
    <submittedName>
        <fullName evidence="5">Putative Micrococcal nuclease</fullName>
        <ecNumber evidence="5">3.1.31.1</ecNumber>
    </submittedName>
</protein>
<dbReference type="InterPro" id="IPR035437">
    <property type="entry name" value="SNase_OB-fold_sf"/>
</dbReference>
<evidence type="ECO:0000256" key="2">
    <source>
        <dbReference type="ARBA" id="ARBA00022759"/>
    </source>
</evidence>
<keyword evidence="3 5" id="KW-0378">Hydrolase</keyword>
<keyword evidence="2" id="KW-0255">Endonuclease</keyword>
<dbReference type="EC" id="3.1.31.1" evidence="5"/>
<organism evidence="5 6">
    <name type="scientific">Nitrolancea hollandica Lb</name>
    <dbReference type="NCBI Taxonomy" id="1129897"/>
    <lineage>
        <taxon>Bacteria</taxon>
        <taxon>Pseudomonadati</taxon>
        <taxon>Thermomicrobiota</taxon>
        <taxon>Thermomicrobia</taxon>
        <taxon>Sphaerobacterales</taxon>
        <taxon>Sphaerobacterineae</taxon>
        <taxon>Sphaerobacteraceae</taxon>
        <taxon>Nitrolancea</taxon>
    </lineage>
</organism>
<sequence length="229" mass="24317">MAPSPSASSQPAHTGAQVVEVVDGDTIKVSIAGGPTRTVRIIGVDTPETKDPRKPVMCFGAEATGKTQELVDRADGHVQLEKDVSETDKYDRLLRYVWLVHPDGTRMLNEELVKGGYAQSSTYPPDVKYQELFMAAQCEARELGRGIWGACGSFGVEATPVPTVATLLEVVAQSTGGGSSYSGGDMDCKDFASQAEAHAYFNARGGSASNNVDRLDGSDHDGIVFESLS</sequence>
<keyword evidence="6" id="KW-1185">Reference proteome</keyword>
<evidence type="ECO:0000259" key="4">
    <source>
        <dbReference type="PROSITE" id="PS50830"/>
    </source>
</evidence>
<dbReference type="SUPFAM" id="SSF50199">
    <property type="entry name" value="Staphylococcal nuclease"/>
    <property type="match status" value="1"/>
</dbReference>
<evidence type="ECO:0000313" key="6">
    <source>
        <dbReference type="Proteomes" id="UP000004221"/>
    </source>
</evidence>
<name>I4EGW4_9BACT</name>
<evidence type="ECO:0000313" key="5">
    <source>
        <dbReference type="EMBL" id="CCF83926.1"/>
    </source>
</evidence>
<dbReference type="AlphaFoldDB" id="I4EGW4"/>
<reference evidence="5 6" key="1">
    <citation type="journal article" date="2012" name="ISME J.">
        <title>Nitrification expanded: discovery, physiology and genomics of a nitrite-oxidizing bacterium from the phylum Chloroflexi.</title>
        <authorList>
            <person name="Sorokin D.Y."/>
            <person name="Lucker S."/>
            <person name="Vejmelkova D."/>
            <person name="Kostrikina N.A."/>
            <person name="Kleerebezem R."/>
            <person name="Rijpstra W.I."/>
            <person name="Damste J.S."/>
            <person name="Le Paslier D."/>
            <person name="Muyzer G."/>
            <person name="Wagner M."/>
            <person name="van Loosdrecht M.C."/>
            <person name="Daims H."/>
        </authorList>
    </citation>
    <scope>NUCLEOTIDE SEQUENCE [LARGE SCALE GENOMIC DNA]</scope>
    <source>
        <strain evidence="6">none</strain>
    </source>
</reference>
<accession>I4EGW4</accession>
<gene>
    <name evidence="5" type="ORF">NITHO_2850008</name>
</gene>
<dbReference type="InterPro" id="IPR002071">
    <property type="entry name" value="Thermonucl_AS"/>
</dbReference>
<dbReference type="Gene3D" id="2.40.50.90">
    <property type="match status" value="1"/>
</dbReference>
<dbReference type="EMBL" id="CAGS01000207">
    <property type="protein sequence ID" value="CCF83926.1"/>
    <property type="molecule type" value="Genomic_DNA"/>
</dbReference>
<dbReference type="PANTHER" id="PTHR12302">
    <property type="entry name" value="EBNA2 BINDING PROTEIN P100"/>
    <property type="match status" value="1"/>
</dbReference>
<dbReference type="Proteomes" id="UP000004221">
    <property type="component" value="Unassembled WGS sequence"/>
</dbReference>
<dbReference type="PROSITE" id="PS50830">
    <property type="entry name" value="TNASE_3"/>
    <property type="match status" value="1"/>
</dbReference>
<dbReference type="PANTHER" id="PTHR12302:SF3">
    <property type="entry name" value="SERINE_THREONINE-PROTEIN KINASE 31"/>
    <property type="match status" value="1"/>
</dbReference>
<dbReference type="GO" id="GO:0003676">
    <property type="term" value="F:nucleic acid binding"/>
    <property type="evidence" value="ECO:0007669"/>
    <property type="project" value="InterPro"/>
</dbReference>
<feature type="domain" description="TNase-like" evidence="4">
    <location>
        <begin position="12"/>
        <end position="150"/>
    </location>
</feature>
<dbReference type="GO" id="GO:1990599">
    <property type="term" value="F:3' overhang single-stranded DNA endodeoxyribonuclease activity"/>
    <property type="evidence" value="ECO:0007669"/>
    <property type="project" value="UniProtKB-EC"/>
</dbReference>
<dbReference type="PROSITE" id="PS01123">
    <property type="entry name" value="TNASE_1"/>
    <property type="match status" value="1"/>
</dbReference>
<keyword evidence="1" id="KW-0540">Nuclease</keyword>
<comment type="caution">
    <text evidence="5">The sequence shown here is derived from an EMBL/GenBank/DDBJ whole genome shotgun (WGS) entry which is preliminary data.</text>
</comment>
<dbReference type="InterPro" id="IPR016071">
    <property type="entry name" value="Staphylococal_nuclease_OB-fold"/>
</dbReference>
<dbReference type="Pfam" id="PF00565">
    <property type="entry name" value="SNase"/>
    <property type="match status" value="1"/>
</dbReference>
<dbReference type="SMART" id="SM00318">
    <property type="entry name" value="SNc"/>
    <property type="match status" value="1"/>
</dbReference>